<dbReference type="Proteomes" id="UP001068021">
    <property type="component" value="Unassembled WGS sequence"/>
</dbReference>
<protein>
    <recommendedName>
        <fullName evidence="2">Cationic amino acid transporter C-terminal domain-containing protein</fullName>
    </recommendedName>
</protein>
<dbReference type="Pfam" id="PF13906">
    <property type="entry name" value="AA_permease_C"/>
    <property type="match status" value="1"/>
</dbReference>
<feature type="transmembrane region" description="Helical" evidence="1">
    <location>
        <begin position="69"/>
        <end position="87"/>
    </location>
</feature>
<keyword evidence="1" id="KW-0812">Transmembrane</keyword>
<accession>A0A9E4ZZT2</accession>
<keyword evidence="1" id="KW-0472">Membrane</keyword>
<proteinExistence type="predicted"/>
<dbReference type="Gene3D" id="1.20.1740.10">
    <property type="entry name" value="Amino acid/polyamine transporter I"/>
    <property type="match status" value="1"/>
</dbReference>
<dbReference type="EMBL" id="JAPVER010000020">
    <property type="protein sequence ID" value="MCZ3367382.1"/>
    <property type="molecule type" value="Genomic_DNA"/>
</dbReference>
<dbReference type="AlphaFoldDB" id="A0A9E4ZZT2"/>
<feature type="transmembrane region" description="Helical" evidence="1">
    <location>
        <begin position="44"/>
        <end position="63"/>
    </location>
</feature>
<dbReference type="EMBL" id="JAPVES010000030">
    <property type="protein sequence ID" value="MCZ3373470.1"/>
    <property type="molecule type" value="Genomic_DNA"/>
</dbReference>
<evidence type="ECO:0000256" key="1">
    <source>
        <dbReference type="SAM" id="Phobius"/>
    </source>
</evidence>
<sequence>MLHLFLTDVVPLVNIGTLAAFIVVSFAAIILRKTQPDIQRHFKTLLVPMIPAITIVFCILLVFELPTITQLKFIVWLAIGLVIYYFYGQHKNHLNKNQ</sequence>
<keyword evidence="1" id="KW-1133">Transmembrane helix</keyword>
<evidence type="ECO:0000313" key="3">
    <source>
        <dbReference type="EMBL" id="MCZ3367382.1"/>
    </source>
</evidence>
<keyword evidence="5" id="KW-1185">Reference proteome</keyword>
<dbReference type="InterPro" id="IPR029485">
    <property type="entry name" value="CAT_C"/>
</dbReference>
<feature type="transmembrane region" description="Helical" evidence="1">
    <location>
        <begin position="12"/>
        <end position="32"/>
    </location>
</feature>
<name>A0A9E4ZZT2_9EURY</name>
<dbReference type="RefSeq" id="WP_048082613.1">
    <property type="nucleotide sequence ID" value="NZ_JAPVER010000020.1"/>
</dbReference>
<gene>
    <name evidence="4" type="ORF">O3H35_12555</name>
    <name evidence="3" type="ORF">O3H54_15935</name>
</gene>
<evidence type="ECO:0000313" key="4">
    <source>
        <dbReference type="EMBL" id="MCZ3373470.1"/>
    </source>
</evidence>
<organism evidence="3 5">
    <name type="scientific">Methanobacterium veterum</name>
    <dbReference type="NCBI Taxonomy" id="408577"/>
    <lineage>
        <taxon>Archaea</taxon>
        <taxon>Methanobacteriati</taxon>
        <taxon>Methanobacteriota</taxon>
        <taxon>Methanomada group</taxon>
        <taxon>Methanobacteria</taxon>
        <taxon>Methanobacteriales</taxon>
        <taxon>Methanobacteriaceae</taxon>
        <taxon>Methanobacterium</taxon>
    </lineage>
</organism>
<evidence type="ECO:0000313" key="5">
    <source>
        <dbReference type="Proteomes" id="UP001068021"/>
    </source>
</evidence>
<feature type="domain" description="Cationic amino acid transporter C-terminal" evidence="2">
    <location>
        <begin position="42"/>
        <end position="91"/>
    </location>
</feature>
<evidence type="ECO:0000259" key="2">
    <source>
        <dbReference type="Pfam" id="PF13906"/>
    </source>
</evidence>
<dbReference type="Proteomes" id="UP001074446">
    <property type="component" value="Unassembled WGS sequence"/>
</dbReference>
<comment type="caution">
    <text evidence="3">The sequence shown here is derived from an EMBL/GenBank/DDBJ whole genome shotgun (WGS) entry which is preliminary data.</text>
</comment>
<reference evidence="3" key="1">
    <citation type="submission" date="2022-12" db="EMBL/GenBank/DDBJ databases">
        <title>Reclassification of two methanogenic archaea species isolated from the Kolyma lowland permafrost.</title>
        <authorList>
            <person name="Trubitsyn V.E."/>
            <person name="Rivkina E.M."/>
            <person name="Shcherbakova V.A."/>
        </authorList>
    </citation>
    <scope>NUCLEOTIDE SEQUENCE</scope>
    <source>
        <strain evidence="3">M2</strain>
        <strain evidence="4">MK4</strain>
    </source>
</reference>